<evidence type="ECO:0000313" key="1">
    <source>
        <dbReference type="EMBL" id="OLP85838.1"/>
    </source>
</evidence>
<comment type="caution">
    <text evidence="1">The sequence shown here is derived from an EMBL/GenBank/DDBJ whole genome shotgun (WGS) entry which is preliminary data.</text>
</comment>
<gene>
    <name evidence="1" type="ORF">AK812_SmicGene33131</name>
</gene>
<accession>A0A1Q9CSD8</accession>
<reference evidence="1 2" key="1">
    <citation type="submission" date="2016-02" db="EMBL/GenBank/DDBJ databases">
        <title>Genome analysis of coral dinoflagellate symbionts highlights evolutionary adaptations to a symbiotic lifestyle.</title>
        <authorList>
            <person name="Aranda M."/>
            <person name="Li Y."/>
            <person name="Liew Y.J."/>
            <person name="Baumgarten S."/>
            <person name="Simakov O."/>
            <person name="Wilson M."/>
            <person name="Piel J."/>
            <person name="Ashoor H."/>
            <person name="Bougouffa S."/>
            <person name="Bajic V.B."/>
            <person name="Ryu T."/>
            <person name="Ravasi T."/>
            <person name="Bayer T."/>
            <person name="Micklem G."/>
            <person name="Kim H."/>
            <person name="Bhak J."/>
            <person name="Lajeunesse T.C."/>
            <person name="Voolstra C.R."/>
        </authorList>
    </citation>
    <scope>NUCLEOTIDE SEQUENCE [LARGE SCALE GENOMIC DNA]</scope>
    <source>
        <strain evidence="1 2">CCMP2467</strain>
    </source>
</reference>
<name>A0A1Q9CSD8_SYMMI</name>
<protein>
    <submittedName>
        <fullName evidence="1">Uncharacterized protein</fullName>
    </submittedName>
</protein>
<proteinExistence type="predicted"/>
<evidence type="ECO:0000313" key="2">
    <source>
        <dbReference type="Proteomes" id="UP000186817"/>
    </source>
</evidence>
<dbReference type="EMBL" id="LSRX01000952">
    <property type="protein sequence ID" value="OLP85838.1"/>
    <property type="molecule type" value="Genomic_DNA"/>
</dbReference>
<keyword evidence="2" id="KW-1185">Reference proteome</keyword>
<organism evidence="1 2">
    <name type="scientific">Symbiodinium microadriaticum</name>
    <name type="common">Dinoflagellate</name>
    <name type="synonym">Zooxanthella microadriatica</name>
    <dbReference type="NCBI Taxonomy" id="2951"/>
    <lineage>
        <taxon>Eukaryota</taxon>
        <taxon>Sar</taxon>
        <taxon>Alveolata</taxon>
        <taxon>Dinophyceae</taxon>
        <taxon>Suessiales</taxon>
        <taxon>Symbiodiniaceae</taxon>
        <taxon>Symbiodinium</taxon>
    </lineage>
</organism>
<dbReference type="AlphaFoldDB" id="A0A1Q9CSD8"/>
<sequence>MSSSGTSQDATPVTAPLQLSSADRKLVKQLASVLKGLEADVESHGTQDKEKKFLVMKETVEKCQQLVKQADTDEIDEMSTDEIKAKMIELTSQTTLNHAMLDYCEQKMKTKKTKSKTTTKFNIGFIYKSQNYELEIDVSWVSFQSTP</sequence>
<dbReference type="Proteomes" id="UP000186817">
    <property type="component" value="Unassembled WGS sequence"/>
</dbReference>